<gene>
    <name evidence="1" type="ORF">LCPAC101_02760</name>
</gene>
<organism evidence="1">
    <name type="scientific">Pithovirus LCPAC101</name>
    <dbReference type="NCBI Taxonomy" id="2506586"/>
    <lineage>
        <taxon>Viruses</taxon>
        <taxon>Pithoviruses</taxon>
    </lineage>
</organism>
<reference evidence="1" key="1">
    <citation type="journal article" date="2019" name="MBio">
        <title>Virus Genomes from Deep Sea Sediments Expand the Ocean Megavirome and Support Independent Origins of Viral Gigantism.</title>
        <authorList>
            <person name="Backstrom D."/>
            <person name="Yutin N."/>
            <person name="Jorgensen S.L."/>
            <person name="Dharamshi J."/>
            <person name="Homa F."/>
            <person name="Zaremba-Niedwiedzka K."/>
            <person name="Spang A."/>
            <person name="Wolf Y.I."/>
            <person name="Koonin E.V."/>
            <person name="Ettema T.J."/>
        </authorList>
    </citation>
    <scope>NUCLEOTIDE SEQUENCE</scope>
</reference>
<proteinExistence type="predicted"/>
<dbReference type="EMBL" id="MK500452">
    <property type="protein sequence ID" value="QBK89993.1"/>
    <property type="molecule type" value="Genomic_DNA"/>
</dbReference>
<protein>
    <submittedName>
        <fullName evidence="1">Uncharacterized protein</fullName>
    </submittedName>
</protein>
<evidence type="ECO:0000313" key="1">
    <source>
        <dbReference type="EMBL" id="QBK89993.1"/>
    </source>
</evidence>
<sequence length="174" mass="20107">MSYHEIKLDTFKEYFNKELKLYDNFGDIRKSWNADSIPGVQNMSPELMVLTFAYLTNFGLITPEIYNKAAKLFDESSEINQISEDEIENVINDINEEMEKKKFDNDIDLDIAISIYTSNIDDSIISGILKNREGDKVPELNNWPFKGGKIQNTKIKLKMELAAYITNILKTYSI</sequence>
<name>A0A481Z2P2_9VIRU</name>
<accession>A0A481Z2P2</accession>